<organism evidence="3 4">
    <name type="scientific">Streptosporangium saharense</name>
    <dbReference type="NCBI Taxonomy" id="1706840"/>
    <lineage>
        <taxon>Bacteria</taxon>
        <taxon>Bacillati</taxon>
        <taxon>Actinomycetota</taxon>
        <taxon>Actinomycetes</taxon>
        <taxon>Streptosporangiales</taxon>
        <taxon>Streptosporangiaceae</taxon>
        <taxon>Streptosporangium</taxon>
    </lineage>
</organism>
<evidence type="ECO:0000313" key="3">
    <source>
        <dbReference type="EMBL" id="MBB4913163.1"/>
    </source>
</evidence>
<proteinExistence type="predicted"/>
<reference evidence="3 4" key="1">
    <citation type="submission" date="2020-08" db="EMBL/GenBank/DDBJ databases">
        <title>Genomic Encyclopedia of Type Strains, Phase III (KMG-III): the genomes of soil and plant-associated and newly described type strains.</title>
        <authorList>
            <person name="Whitman W."/>
        </authorList>
    </citation>
    <scope>NUCLEOTIDE SEQUENCE [LARGE SCALE GENOMIC DNA]</scope>
    <source>
        <strain evidence="3 4">CECT 8840</strain>
    </source>
</reference>
<evidence type="ECO:0000259" key="2">
    <source>
        <dbReference type="Pfam" id="PF18915"/>
    </source>
</evidence>
<dbReference type="Proteomes" id="UP000552644">
    <property type="component" value="Unassembled WGS sequence"/>
</dbReference>
<feature type="region of interest" description="Disordered" evidence="1">
    <location>
        <begin position="212"/>
        <end position="241"/>
    </location>
</feature>
<accession>A0A7W7QGT7</accession>
<comment type="caution">
    <text evidence="3">The sequence shown here is derived from an EMBL/GenBank/DDBJ whole genome shotgun (WGS) entry which is preliminary data.</text>
</comment>
<name>A0A7W7QGT7_9ACTN</name>
<dbReference type="RefSeq" id="WP_184711968.1">
    <property type="nucleotide sequence ID" value="NZ_JACHJP010000001.1"/>
</dbReference>
<feature type="domain" description="DUF5667" evidence="2">
    <location>
        <begin position="106"/>
        <end position="186"/>
    </location>
</feature>
<dbReference type="AlphaFoldDB" id="A0A7W7QGT7"/>
<protein>
    <recommendedName>
        <fullName evidence="2">DUF5667 domain-containing protein</fullName>
    </recommendedName>
</protein>
<keyword evidence="4" id="KW-1185">Reference proteome</keyword>
<dbReference type="EMBL" id="JACHJP010000001">
    <property type="protein sequence ID" value="MBB4913163.1"/>
    <property type="molecule type" value="Genomic_DNA"/>
</dbReference>
<sequence length="241" mass="26942">MGKWLPGISRRSRTRIQDRVSRLGADMGGDPRPEFRAELRERLMTVTEMTAAEVTVAEQEDLPPDPVPETASAPVRRRRTTLVPQVVSLALAGALVGGGVGTYRSMPGDALYPLKRAAESTLFHLSTNDAERADRSFGYAETRAHEVEELLGATERESGLIDETLKDMEDTTRSAVTSLTRVERRSGRSTGQLRRFVQKQRDQIQIMLPKMDENDRRRANGYLDYIDGLTQPDSSQPVTRE</sequence>
<evidence type="ECO:0000313" key="4">
    <source>
        <dbReference type="Proteomes" id="UP000552644"/>
    </source>
</evidence>
<feature type="region of interest" description="Disordered" evidence="1">
    <location>
        <begin position="1"/>
        <end position="33"/>
    </location>
</feature>
<dbReference type="InterPro" id="IPR043725">
    <property type="entry name" value="DUF5667"/>
</dbReference>
<gene>
    <name evidence="3" type="ORF">FHS44_000235</name>
</gene>
<feature type="compositionally biased region" description="Polar residues" evidence="1">
    <location>
        <begin position="231"/>
        <end position="241"/>
    </location>
</feature>
<evidence type="ECO:0000256" key="1">
    <source>
        <dbReference type="SAM" id="MobiDB-lite"/>
    </source>
</evidence>
<dbReference type="Pfam" id="PF18915">
    <property type="entry name" value="DUF5667"/>
    <property type="match status" value="1"/>
</dbReference>